<dbReference type="Proteomes" id="UP001595710">
    <property type="component" value="Unassembled WGS sequence"/>
</dbReference>
<dbReference type="EMBL" id="JBHRYN010000013">
    <property type="protein sequence ID" value="MFC3702567.1"/>
    <property type="molecule type" value="Genomic_DNA"/>
</dbReference>
<sequence>MTTQSLTVDIYISAEDYLQHYQGAVHTVSCVSREGKRVQFPSRILQPFVRREGIKGTFVIHFDKNHKFERIEAI</sequence>
<organism evidence="1 2">
    <name type="scientific">Reinekea marina</name>
    <dbReference type="NCBI Taxonomy" id="1310421"/>
    <lineage>
        <taxon>Bacteria</taxon>
        <taxon>Pseudomonadati</taxon>
        <taxon>Pseudomonadota</taxon>
        <taxon>Gammaproteobacteria</taxon>
        <taxon>Oceanospirillales</taxon>
        <taxon>Saccharospirillaceae</taxon>
        <taxon>Reinekea</taxon>
    </lineage>
</organism>
<dbReference type="Pfam" id="PF11197">
    <property type="entry name" value="DUF2835"/>
    <property type="match status" value="1"/>
</dbReference>
<proteinExistence type="predicted"/>
<dbReference type="InterPro" id="IPR021363">
    <property type="entry name" value="DUF2835"/>
</dbReference>
<evidence type="ECO:0000313" key="2">
    <source>
        <dbReference type="Proteomes" id="UP001595710"/>
    </source>
</evidence>
<name>A0ABV7WTL4_9GAMM</name>
<keyword evidence="2" id="KW-1185">Reference proteome</keyword>
<comment type="caution">
    <text evidence="1">The sequence shown here is derived from an EMBL/GenBank/DDBJ whole genome shotgun (WGS) entry which is preliminary data.</text>
</comment>
<dbReference type="RefSeq" id="WP_290281985.1">
    <property type="nucleotide sequence ID" value="NZ_JAUFQI010000001.1"/>
</dbReference>
<gene>
    <name evidence="1" type="ORF">ACFOND_13045</name>
</gene>
<accession>A0ABV7WTL4</accession>
<protein>
    <submittedName>
        <fullName evidence="1">DUF2835 domain-containing protein</fullName>
    </submittedName>
</protein>
<reference evidence="2" key="1">
    <citation type="journal article" date="2019" name="Int. J. Syst. Evol. Microbiol.">
        <title>The Global Catalogue of Microorganisms (GCM) 10K type strain sequencing project: providing services to taxonomists for standard genome sequencing and annotation.</title>
        <authorList>
            <consortium name="The Broad Institute Genomics Platform"/>
            <consortium name="The Broad Institute Genome Sequencing Center for Infectious Disease"/>
            <person name="Wu L."/>
            <person name="Ma J."/>
        </authorList>
    </citation>
    <scope>NUCLEOTIDE SEQUENCE [LARGE SCALE GENOMIC DNA]</scope>
    <source>
        <strain evidence="2">CECT 8288</strain>
    </source>
</reference>
<evidence type="ECO:0000313" key="1">
    <source>
        <dbReference type="EMBL" id="MFC3702567.1"/>
    </source>
</evidence>